<feature type="chain" id="PRO_5006589107" evidence="2">
    <location>
        <begin position="23"/>
        <end position="291"/>
    </location>
</feature>
<reference evidence="3" key="1">
    <citation type="submission" date="2015-07" db="EMBL/GenBank/DDBJ databases">
        <title>Elucidating the P. pachyrhizi secretome and potential effectors.</title>
        <authorList>
            <person name="de Carvalho M.C.C.G."/>
            <person name="Nascimento L.C."/>
            <person name="Darben L.M."/>
            <person name="Polizel-Podanosqui A.M."/>
            <person name="Lopes-Caitar V.S."/>
            <person name="Rocha C.S."/>
            <person name="Qi M."/>
            <person name="Carazolle M."/>
            <person name="Kuwahara M.K."/>
            <person name="Pereira G.A.G."/>
            <person name="Abdelnoor R.V."/>
            <person name="Whitham S.A."/>
            <person name="Marcelino-Guimaraes F.C."/>
        </authorList>
    </citation>
    <scope>NUCLEOTIDE SEQUENCE</scope>
</reference>
<organism evidence="3">
    <name type="scientific">Phakopsora pachyrhizi</name>
    <name type="common">Asian soybean rust disease fungus</name>
    <dbReference type="NCBI Taxonomy" id="170000"/>
    <lineage>
        <taxon>Eukaryota</taxon>
        <taxon>Fungi</taxon>
        <taxon>Dikarya</taxon>
        <taxon>Basidiomycota</taxon>
        <taxon>Pucciniomycotina</taxon>
        <taxon>Pucciniomycetes</taxon>
        <taxon>Pucciniales</taxon>
        <taxon>Phakopsoraceae</taxon>
        <taxon>Phakopsora</taxon>
    </lineage>
</organism>
<feature type="region of interest" description="Disordered" evidence="1">
    <location>
        <begin position="265"/>
        <end position="291"/>
    </location>
</feature>
<sequence length="291" mass="29929">MFLAKSFIPWIVLASALRLGAAQEKLLAEKDNGERMHNKLKPNSPLATLDHPGEHPGESPILPEPISAPKVLKSRADTGSANAFNALGAPLDHPGGHSGETPDQPDPAITPSDHPGEHLGETPSLPAPAPAPLDHPGEHTGETPSPPAPLDHPGEHTGETPSPPAPLDHPGEHTGETPSPPAPALAPLDHPGEHLGESPNPPPFAPVPLLKVLGPRALTNLASNEVGQNEGNVLTGSLRNPGKLFANLPAPVPLPALKLSTSRVEVRPGANGGNPVETRQLGSPLNGNLGT</sequence>
<keyword evidence="2" id="KW-0732">Signal</keyword>
<dbReference type="EMBL" id="KT246582">
    <property type="protein sequence ID" value="ALL40673.1"/>
    <property type="molecule type" value="mRNA"/>
</dbReference>
<feature type="compositionally biased region" description="Polar residues" evidence="1">
    <location>
        <begin position="280"/>
        <end position="291"/>
    </location>
</feature>
<evidence type="ECO:0000256" key="2">
    <source>
        <dbReference type="SAM" id="SignalP"/>
    </source>
</evidence>
<protein>
    <submittedName>
        <fullName evidence="3">Uncharacterized protein</fullName>
    </submittedName>
</protein>
<evidence type="ECO:0000313" key="3">
    <source>
        <dbReference type="EMBL" id="ALL40673.1"/>
    </source>
</evidence>
<feature type="region of interest" description="Disordered" evidence="1">
    <location>
        <begin position="29"/>
        <end position="208"/>
    </location>
</feature>
<feature type="signal peptide" evidence="2">
    <location>
        <begin position="1"/>
        <end position="22"/>
    </location>
</feature>
<accession>A0A0S1MIG5</accession>
<proteinExistence type="evidence at transcript level"/>
<dbReference type="PRINTS" id="PR01217">
    <property type="entry name" value="PRICHEXTENSN"/>
</dbReference>
<dbReference type="AlphaFoldDB" id="A0A0S1MIG5"/>
<name>A0A0S1MIG5_PHAPC</name>
<evidence type="ECO:0000256" key="1">
    <source>
        <dbReference type="SAM" id="MobiDB-lite"/>
    </source>
</evidence>